<sequence length="240" mass="26121">MFNIGHVMNVFDEQNYAEDMINMLSATVRALGSVLAGNAEIVLHDLRDPTFSIAEIVNTGVTGRKKGDSVLAGMRTDRAFISAMENRNEPVSLLLDYETLTRDGKALRSSTALYRDHTGKPYAALCINVDNSGIDEALRLLQSLAGIRPDVQPATQEDASSEASHDNIEDLMRDIISTTTALSSGSSRTDTKRANLMAVKNMQEKGLFLIKGGVEKAAAALGVTRYTIYNYLDELKSGDE</sequence>
<proteinExistence type="predicted"/>
<comment type="caution">
    <text evidence="3">The sequence shown here is derived from an EMBL/GenBank/DDBJ whole genome shotgun (WGS) entry which is preliminary data.</text>
</comment>
<dbReference type="EMBL" id="CBSZ010000289">
    <property type="protein sequence ID" value="CDH25062.1"/>
    <property type="molecule type" value="Genomic_DNA"/>
</dbReference>
<evidence type="ECO:0008006" key="5">
    <source>
        <dbReference type="Google" id="ProtNLM"/>
    </source>
</evidence>
<name>A0A077PWH2_XENBV</name>
<dbReference type="PANTHER" id="PTHR35568">
    <property type="entry name" value="TRANSCRIPTIONAL REGULATOR DAUR"/>
    <property type="match status" value="1"/>
</dbReference>
<evidence type="ECO:0000313" key="3">
    <source>
        <dbReference type="EMBL" id="CDH25062.1"/>
    </source>
</evidence>
<gene>
    <name evidence="3" type="ORF">XBKB1_3590004</name>
</gene>
<dbReference type="InterPro" id="IPR039445">
    <property type="entry name" value="DauR-like_HTH"/>
</dbReference>
<dbReference type="HOGENOM" id="CLU_080179_2_0_6"/>
<dbReference type="Pfam" id="PF08348">
    <property type="entry name" value="PAS_6"/>
    <property type="match status" value="1"/>
</dbReference>
<organism evidence="3 4">
    <name type="scientific">Xenorhabdus bovienii str. kraussei Becker Underwood</name>
    <dbReference type="NCBI Taxonomy" id="1398204"/>
    <lineage>
        <taxon>Bacteria</taxon>
        <taxon>Pseudomonadati</taxon>
        <taxon>Pseudomonadota</taxon>
        <taxon>Gammaproteobacteria</taxon>
        <taxon>Enterobacterales</taxon>
        <taxon>Morganellaceae</taxon>
        <taxon>Xenorhabdus</taxon>
    </lineage>
</organism>
<feature type="domain" description="YheO-like" evidence="1">
    <location>
        <begin position="22"/>
        <end position="137"/>
    </location>
</feature>
<reference evidence="3" key="1">
    <citation type="submission" date="2013-07" db="EMBL/GenBank/DDBJ databases">
        <title>Sub-species coevolution in mutualistic symbiosis.</title>
        <authorList>
            <person name="Murfin K."/>
            <person name="Klassen J."/>
            <person name="Lee M."/>
            <person name="Forst S."/>
            <person name="Stock P."/>
            <person name="Goodrich-Blair H."/>
        </authorList>
    </citation>
    <scope>NUCLEOTIDE SEQUENCE [LARGE SCALE GENOMIC DNA]</scope>
    <source>
        <strain evidence="3">Kraussei Becker Underwood</strain>
    </source>
</reference>
<evidence type="ECO:0000259" key="2">
    <source>
        <dbReference type="Pfam" id="PF13309"/>
    </source>
</evidence>
<evidence type="ECO:0000259" key="1">
    <source>
        <dbReference type="Pfam" id="PF08348"/>
    </source>
</evidence>
<dbReference type="InterPro" id="IPR039446">
    <property type="entry name" value="DauR-like"/>
</dbReference>
<dbReference type="Pfam" id="PF13309">
    <property type="entry name" value="HTH_22"/>
    <property type="match status" value="1"/>
</dbReference>
<dbReference type="PANTHER" id="PTHR35568:SF1">
    <property type="entry name" value="TRANSCRIPTIONAL REGULATOR DAUR"/>
    <property type="match status" value="1"/>
</dbReference>
<dbReference type="AlphaFoldDB" id="A0A077PWH2"/>
<evidence type="ECO:0000313" key="4">
    <source>
        <dbReference type="Proteomes" id="UP000028493"/>
    </source>
</evidence>
<dbReference type="Proteomes" id="UP000028493">
    <property type="component" value="Unassembled WGS sequence"/>
</dbReference>
<dbReference type="InterPro" id="IPR013559">
    <property type="entry name" value="YheO"/>
</dbReference>
<accession>A0A077PWH2</accession>
<protein>
    <recommendedName>
        <fullName evidence="5">Transcriptional regulator</fullName>
    </recommendedName>
</protein>
<feature type="domain" description="Transcriptional regulator DauR-like HTH" evidence="2">
    <location>
        <begin position="172"/>
        <end position="233"/>
    </location>
</feature>